<dbReference type="InterPro" id="IPR021109">
    <property type="entry name" value="Peptidase_aspartic_dom_sf"/>
</dbReference>
<evidence type="ECO:0000313" key="2">
    <source>
        <dbReference type="Proteomes" id="UP000224567"/>
    </source>
</evidence>
<dbReference type="Proteomes" id="UP000224567">
    <property type="component" value="Unassembled WGS sequence"/>
</dbReference>
<dbReference type="AlphaFoldDB" id="A0A2G2WJ59"/>
<sequence length="163" mass="18003">MYVDSTKIPDPPMPSYTVFIYSHNLFEKSKFKDYDSILESKLAHCQARVNSLASILANGNAIGENGSLTRLHDTHENIRSHDEVPKTTNGSSTSGWIAEEVTTFVLDQNLETILFGCSKDQMRGTPHYSSDYAGVTSIGRRVLGDGYSLTSQFESDIMATCLP</sequence>
<dbReference type="EMBL" id="MLFT02000006">
    <property type="protein sequence ID" value="PHT45271.1"/>
    <property type="molecule type" value="Genomic_DNA"/>
</dbReference>
<keyword evidence="2" id="KW-1185">Reference proteome</keyword>
<accession>A0A2G2WJ59</accession>
<reference evidence="1 2" key="1">
    <citation type="journal article" date="2017" name="Genome Biol.">
        <title>New reference genome sequences of hot pepper reveal the massive evolution of plant disease-resistance genes by retroduplication.</title>
        <authorList>
            <person name="Kim S."/>
            <person name="Park J."/>
            <person name="Yeom S.I."/>
            <person name="Kim Y.M."/>
            <person name="Seo E."/>
            <person name="Kim K.T."/>
            <person name="Kim M.S."/>
            <person name="Lee J.M."/>
            <person name="Cheong K."/>
            <person name="Shin H.S."/>
            <person name="Kim S.B."/>
            <person name="Han K."/>
            <person name="Lee J."/>
            <person name="Park M."/>
            <person name="Lee H.A."/>
            <person name="Lee H.Y."/>
            <person name="Lee Y."/>
            <person name="Oh S."/>
            <person name="Lee J.H."/>
            <person name="Choi E."/>
            <person name="Choi E."/>
            <person name="Lee S.E."/>
            <person name="Jeon J."/>
            <person name="Kim H."/>
            <person name="Choi G."/>
            <person name="Song H."/>
            <person name="Lee J."/>
            <person name="Lee S.C."/>
            <person name="Kwon J.K."/>
            <person name="Lee H.Y."/>
            <person name="Koo N."/>
            <person name="Hong Y."/>
            <person name="Kim R.W."/>
            <person name="Kang W.H."/>
            <person name="Huh J.H."/>
            <person name="Kang B.C."/>
            <person name="Yang T.J."/>
            <person name="Lee Y.H."/>
            <person name="Bennetzen J.L."/>
            <person name="Choi D."/>
        </authorList>
    </citation>
    <scope>NUCLEOTIDE SEQUENCE [LARGE SCALE GENOMIC DNA]</scope>
    <source>
        <strain evidence="2">cv. PBC81</strain>
    </source>
</reference>
<dbReference type="Gene3D" id="2.40.70.10">
    <property type="entry name" value="Acid Proteases"/>
    <property type="match status" value="1"/>
</dbReference>
<dbReference type="OrthoDB" id="10495908at2759"/>
<proteinExistence type="predicted"/>
<gene>
    <name evidence="1" type="ORF">CQW23_14429</name>
</gene>
<evidence type="ECO:0000313" key="1">
    <source>
        <dbReference type="EMBL" id="PHT45271.1"/>
    </source>
</evidence>
<comment type="caution">
    <text evidence="1">The sequence shown here is derived from an EMBL/GenBank/DDBJ whole genome shotgun (WGS) entry which is preliminary data.</text>
</comment>
<protein>
    <submittedName>
        <fullName evidence="1">Uncharacterized protein</fullName>
    </submittedName>
</protein>
<reference evidence="2" key="2">
    <citation type="journal article" date="2017" name="J. Anim. Genet.">
        <title>Multiple reference genome sequences of hot pepper reveal the massive evolution of plant disease resistance genes by retroduplication.</title>
        <authorList>
            <person name="Kim S."/>
            <person name="Park J."/>
            <person name="Yeom S.-I."/>
            <person name="Kim Y.-M."/>
            <person name="Seo E."/>
            <person name="Kim K.-T."/>
            <person name="Kim M.-S."/>
            <person name="Lee J.M."/>
            <person name="Cheong K."/>
            <person name="Shin H.-S."/>
            <person name="Kim S.-B."/>
            <person name="Han K."/>
            <person name="Lee J."/>
            <person name="Park M."/>
            <person name="Lee H.-A."/>
            <person name="Lee H.-Y."/>
            <person name="Lee Y."/>
            <person name="Oh S."/>
            <person name="Lee J.H."/>
            <person name="Choi E."/>
            <person name="Choi E."/>
            <person name="Lee S.E."/>
            <person name="Jeon J."/>
            <person name="Kim H."/>
            <person name="Choi G."/>
            <person name="Song H."/>
            <person name="Lee J."/>
            <person name="Lee S.-C."/>
            <person name="Kwon J.-K."/>
            <person name="Lee H.-Y."/>
            <person name="Koo N."/>
            <person name="Hong Y."/>
            <person name="Kim R.W."/>
            <person name="Kang W.-H."/>
            <person name="Huh J.H."/>
            <person name="Kang B.-C."/>
            <person name="Yang T.-J."/>
            <person name="Lee Y.-H."/>
            <person name="Bennetzen J.L."/>
            <person name="Choi D."/>
        </authorList>
    </citation>
    <scope>NUCLEOTIDE SEQUENCE [LARGE SCALE GENOMIC DNA]</scope>
    <source>
        <strain evidence="2">cv. PBC81</strain>
    </source>
</reference>
<organism evidence="1 2">
    <name type="scientific">Capsicum baccatum</name>
    <name type="common">Peruvian pepper</name>
    <dbReference type="NCBI Taxonomy" id="33114"/>
    <lineage>
        <taxon>Eukaryota</taxon>
        <taxon>Viridiplantae</taxon>
        <taxon>Streptophyta</taxon>
        <taxon>Embryophyta</taxon>
        <taxon>Tracheophyta</taxon>
        <taxon>Spermatophyta</taxon>
        <taxon>Magnoliopsida</taxon>
        <taxon>eudicotyledons</taxon>
        <taxon>Gunneridae</taxon>
        <taxon>Pentapetalae</taxon>
        <taxon>asterids</taxon>
        <taxon>lamiids</taxon>
        <taxon>Solanales</taxon>
        <taxon>Solanaceae</taxon>
        <taxon>Solanoideae</taxon>
        <taxon>Capsiceae</taxon>
        <taxon>Capsicum</taxon>
    </lineage>
</organism>
<name>A0A2G2WJ59_CAPBA</name>